<organism evidence="2 3">
    <name type="scientific">Thalassiosira oceanica</name>
    <name type="common">Marine diatom</name>
    <dbReference type="NCBI Taxonomy" id="159749"/>
    <lineage>
        <taxon>Eukaryota</taxon>
        <taxon>Sar</taxon>
        <taxon>Stramenopiles</taxon>
        <taxon>Ochrophyta</taxon>
        <taxon>Bacillariophyta</taxon>
        <taxon>Coscinodiscophyceae</taxon>
        <taxon>Thalassiosirophycidae</taxon>
        <taxon>Thalassiosirales</taxon>
        <taxon>Thalassiosiraceae</taxon>
        <taxon>Thalassiosira</taxon>
    </lineage>
</organism>
<evidence type="ECO:0000313" key="2">
    <source>
        <dbReference type="EMBL" id="EJK74438.1"/>
    </source>
</evidence>
<name>K0T6L0_THAOC</name>
<dbReference type="Proteomes" id="UP000266841">
    <property type="component" value="Unassembled WGS sequence"/>
</dbReference>
<dbReference type="EMBL" id="AGNL01003669">
    <property type="protein sequence ID" value="EJK74438.1"/>
    <property type="molecule type" value="Genomic_DNA"/>
</dbReference>
<evidence type="ECO:0000313" key="3">
    <source>
        <dbReference type="Proteomes" id="UP000266841"/>
    </source>
</evidence>
<accession>K0T6L0</accession>
<sequence>MAKTYRGKDFLSRTAFMDWPWPWAQHKETSLGKQNTPQQGTFGRADDDNGPGLEPPPHDRKRCLCLYVHYEPPAVSGGRRKAELSSLQGLLSLYLDDACRFEPRPLDLREGDLHDARTYQRSEGICNYAYLRNPRIGAVRLAAA</sequence>
<proteinExistence type="predicted"/>
<dbReference type="AlphaFoldDB" id="K0T6L0"/>
<evidence type="ECO:0000256" key="1">
    <source>
        <dbReference type="SAM" id="MobiDB-lite"/>
    </source>
</evidence>
<gene>
    <name evidence="2" type="ORF">THAOC_03885</name>
</gene>
<reference evidence="2 3" key="1">
    <citation type="journal article" date="2012" name="Genome Biol.">
        <title>Genome and low-iron response of an oceanic diatom adapted to chronic iron limitation.</title>
        <authorList>
            <person name="Lommer M."/>
            <person name="Specht M."/>
            <person name="Roy A.S."/>
            <person name="Kraemer L."/>
            <person name="Andreson R."/>
            <person name="Gutowska M.A."/>
            <person name="Wolf J."/>
            <person name="Bergner S.V."/>
            <person name="Schilhabel M.B."/>
            <person name="Klostermeier U.C."/>
            <person name="Beiko R.G."/>
            <person name="Rosenstiel P."/>
            <person name="Hippler M."/>
            <person name="Laroche J."/>
        </authorList>
    </citation>
    <scope>NUCLEOTIDE SEQUENCE [LARGE SCALE GENOMIC DNA]</scope>
    <source>
        <strain evidence="2 3">CCMP1005</strain>
    </source>
</reference>
<feature type="region of interest" description="Disordered" evidence="1">
    <location>
        <begin position="27"/>
        <end position="57"/>
    </location>
</feature>
<keyword evidence="3" id="KW-1185">Reference proteome</keyword>
<feature type="compositionally biased region" description="Polar residues" evidence="1">
    <location>
        <begin position="31"/>
        <end position="41"/>
    </location>
</feature>
<protein>
    <submittedName>
        <fullName evidence="2">Uncharacterized protein</fullName>
    </submittedName>
</protein>
<comment type="caution">
    <text evidence="2">The sequence shown here is derived from an EMBL/GenBank/DDBJ whole genome shotgun (WGS) entry which is preliminary data.</text>
</comment>